<dbReference type="SUPFAM" id="SSF46785">
    <property type="entry name" value="Winged helix' DNA-binding domain"/>
    <property type="match status" value="1"/>
</dbReference>
<dbReference type="InterPro" id="IPR039422">
    <property type="entry name" value="MarR/SlyA-like"/>
</dbReference>
<dbReference type="InterPro" id="IPR036390">
    <property type="entry name" value="WH_DNA-bd_sf"/>
</dbReference>
<dbReference type="Gene3D" id="1.10.10.10">
    <property type="entry name" value="Winged helix-like DNA-binding domain superfamily/Winged helix DNA-binding domain"/>
    <property type="match status" value="1"/>
</dbReference>
<dbReference type="GO" id="GO:0006950">
    <property type="term" value="P:response to stress"/>
    <property type="evidence" value="ECO:0007669"/>
    <property type="project" value="TreeGrafter"/>
</dbReference>
<dbReference type="PRINTS" id="PR00598">
    <property type="entry name" value="HTHMARR"/>
</dbReference>
<dbReference type="PANTHER" id="PTHR33164">
    <property type="entry name" value="TRANSCRIPTIONAL REGULATOR, MARR FAMILY"/>
    <property type="match status" value="1"/>
</dbReference>
<feature type="domain" description="HTH marR-type" evidence="1">
    <location>
        <begin position="1"/>
        <end position="150"/>
    </location>
</feature>
<evidence type="ECO:0000259" key="1">
    <source>
        <dbReference type="PROSITE" id="PS50995"/>
    </source>
</evidence>
<reference evidence="2" key="1">
    <citation type="journal article" date="2014" name="Int. J. Syst. Evol. Microbiol.">
        <title>Complete genome sequence of Corynebacterium casei LMG S-19264T (=DSM 44701T), isolated from a smear-ripened cheese.</title>
        <authorList>
            <consortium name="US DOE Joint Genome Institute (JGI-PGF)"/>
            <person name="Walter F."/>
            <person name="Albersmeier A."/>
            <person name="Kalinowski J."/>
            <person name="Ruckert C."/>
        </authorList>
    </citation>
    <scope>NUCLEOTIDE SEQUENCE</scope>
    <source>
        <strain evidence="2">JCM 4125</strain>
    </source>
</reference>
<dbReference type="PROSITE" id="PS50995">
    <property type="entry name" value="HTH_MARR_2"/>
    <property type="match status" value="1"/>
</dbReference>
<dbReference type="InterPro" id="IPR036388">
    <property type="entry name" value="WH-like_DNA-bd_sf"/>
</dbReference>
<reference evidence="2" key="2">
    <citation type="submission" date="2020-09" db="EMBL/GenBank/DDBJ databases">
        <authorList>
            <person name="Sun Q."/>
            <person name="Ohkuma M."/>
        </authorList>
    </citation>
    <scope>NUCLEOTIDE SEQUENCE</scope>
    <source>
        <strain evidence="2">JCM 4125</strain>
    </source>
</reference>
<evidence type="ECO:0000313" key="3">
    <source>
        <dbReference type="Proteomes" id="UP000646776"/>
    </source>
</evidence>
<sequence>MTMSTTPRWLNADERRAWFAYIEFSTLLADHLNRQLRRDAGMTHADYSLLAYLSAAPDGTLGMSELAQRLKITRSRLTHAVSRLREVGLVDRREDPADGRGQLAVLTDEGKALLEEVAPGHVEAVRRAVFDVLTPEQVEQFAEIGEAISAALHRAEGTETDPAVLPWRRR</sequence>
<gene>
    <name evidence="2" type="ORF">GCM10010226_35430</name>
</gene>
<accession>A0A918HD18</accession>
<dbReference type="GO" id="GO:0003700">
    <property type="term" value="F:DNA-binding transcription factor activity"/>
    <property type="evidence" value="ECO:0007669"/>
    <property type="project" value="InterPro"/>
</dbReference>
<evidence type="ECO:0000313" key="2">
    <source>
        <dbReference type="EMBL" id="GGT55281.1"/>
    </source>
</evidence>
<dbReference type="Proteomes" id="UP000646776">
    <property type="component" value="Unassembled WGS sequence"/>
</dbReference>
<name>A0A918HD18_9ACTN</name>
<comment type="caution">
    <text evidence="2">The sequence shown here is derived from an EMBL/GenBank/DDBJ whole genome shotgun (WGS) entry which is preliminary data.</text>
</comment>
<keyword evidence="3" id="KW-1185">Reference proteome</keyword>
<proteinExistence type="predicted"/>
<dbReference type="SMART" id="SM00347">
    <property type="entry name" value="HTH_MARR"/>
    <property type="match status" value="1"/>
</dbReference>
<dbReference type="AlphaFoldDB" id="A0A918HD18"/>
<dbReference type="PANTHER" id="PTHR33164:SF99">
    <property type="entry name" value="MARR FAMILY REGULATORY PROTEIN"/>
    <property type="match status" value="1"/>
</dbReference>
<protein>
    <submittedName>
        <fullName evidence="2">MarR family transcriptional regulator</fullName>
    </submittedName>
</protein>
<dbReference type="Pfam" id="PF12802">
    <property type="entry name" value="MarR_2"/>
    <property type="match status" value="1"/>
</dbReference>
<organism evidence="2 3">
    <name type="scientific">Streptomyces phaeofaciens</name>
    <dbReference type="NCBI Taxonomy" id="68254"/>
    <lineage>
        <taxon>Bacteria</taxon>
        <taxon>Bacillati</taxon>
        <taxon>Actinomycetota</taxon>
        <taxon>Actinomycetes</taxon>
        <taxon>Kitasatosporales</taxon>
        <taxon>Streptomycetaceae</taxon>
        <taxon>Streptomyces</taxon>
    </lineage>
</organism>
<dbReference type="InterPro" id="IPR000835">
    <property type="entry name" value="HTH_MarR-typ"/>
</dbReference>
<dbReference type="EMBL" id="BMSA01000009">
    <property type="protein sequence ID" value="GGT55281.1"/>
    <property type="molecule type" value="Genomic_DNA"/>
</dbReference>